<accession>A0A1X7JJM0</accession>
<keyword evidence="2" id="KW-1185">Reference proteome</keyword>
<name>A0A1X7JJM0_9SPHI</name>
<sequence>MKKLMLSAIALTTVVAISSCQQKAKDVENNPQELSAKAIEVHDEIMPQISTFDKHTVVIDSLLTNLAVLKTDNPTLDTVATRTELSTLKDNLEQATDKMMVWMHEYTTDSTDTEYQKAEIKRISDLKTEFEKVTSDANRILAPFTKK</sequence>
<proteinExistence type="predicted"/>
<dbReference type="RefSeq" id="WP_085472566.1">
    <property type="nucleotide sequence ID" value="NZ_CP038029.1"/>
</dbReference>
<dbReference type="AlphaFoldDB" id="A0A1X7JJM0"/>
<evidence type="ECO:0000313" key="2">
    <source>
        <dbReference type="Proteomes" id="UP000192980"/>
    </source>
</evidence>
<dbReference type="PROSITE" id="PS51257">
    <property type="entry name" value="PROKAR_LIPOPROTEIN"/>
    <property type="match status" value="1"/>
</dbReference>
<gene>
    <name evidence="1" type="ORF">SAMN05660862_1796</name>
</gene>
<dbReference type="OrthoDB" id="1436925at2"/>
<dbReference type="STRING" id="561061.SAMN05660862_1796"/>
<evidence type="ECO:0000313" key="1">
    <source>
        <dbReference type="EMBL" id="SMG28331.1"/>
    </source>
</evidence>
<protein>
    <submittedName>
        <fullName evidence="1">Uncharacterized protein</fullName>
    </submittedName>
</protein>
<organism evidence="1 2">
    <name type="scientific">Sphingobacterium psychroaquaticum</name>
    <dbReference type="NCBI Taxonomy" id="561061"/>
    <lineage>
        <taxon>Bacteria</taxon>
        <taxon>Pseudomonadati</taxon>
        <taxon>Bacteroidota</taxon>
        <taxon>Sphingobacteriia</taxon>
        <taxon>Sphingobacteriales</taxon>
        <taxon>Sphingobacteriaceae</taxon>
        <taxon>Sphingobacterium</taxon>
    </lineage>
</organism>
<dbReference type="EMBL" id="FXAU01000003">
    <property type="protein sequence ID" value="SMG28331.1"/>
    <property type="molecule type" value="Genomic_DNA"/>
</dbReference>
<reference evidence="1 2" key="1">
    <citation type="submission" date="2017-04" db="EMBL/GenBank/DDBJ databases">
        <authorList>
            <person name="Afonso C.L."/>
            <person name="Miller P.J."/>
            <person name="Scott M.A."/>
            <person name="Spackman E."/>
            <person name="Goraichik I."/>
            <person name="Dimitrov K.M."/>
            <person name="Suarez D.L."/>
            <person name="Swayne D.E."/>
        </authorList>
    </citation>
    <scope>NUCLEOTIDE SEQUENCE [LARGE SCALE GENOMIC DNA]</scope>
    <source>
        <strain evidence="1 2">DSM 22418</strain>
    </source>
</reference>
<dbReference type="Proteomes" id="UP000192980">
    <property type="component" value="Unassembled WGS sequence"/>
</dbReference>